<feature type="region of interest" description="Disordered" evidence="11">
    <location>
        <begin position="974"/>
        <end position="1017"/>
    </location>
</feature>
<feature type="domain" description="C2H2-type" evidence="12">
    <location>
        <begin position="1015"/>
        <end position="1042"/>
    </location>
</feature>
<evidence type="ECO:0000259" key="12">
    <source>
        <dbReference type="PROSITE" id="PS50157"/>
    </source>
</evidence>
<keyword evidence="4" id="KW-0677">Repeat</keyword>
<reference evidence="13" key="1">
    <citation type="submission" date="2018-08" db="EMBL/GenBank/DDBJ databases">
        <title>Draft genome sequence of azole-resistant Aspergillus thermomutatus (Neosartorya pseudofischeri) strain HMR AF 39, isolated from a human nasal aspirate.</title>
        <authorList>
            <person name="Parent-Michaud M."/>
            <person name="Dufresne P.J."/>
            <person name="Fournier E."/>
            <person name="Martineau C."/>
            <person name="Moreira S."/>
            <person name="Perkins V."/>
            <person name="De Repentigny L."/>
            <person name="Dufresne S.F."/>
        </authorList>
    </citation>
    <scope>NUCLEOTIDE SEQUENCE [LARGE SCALE GENOMIC DNA]</scope>
    <source>
        <strain evidence="13">HMR AF 39</strain>
    </source>
</reference>
<dbReference type="GO" id="GO:0008270">
    <property type="term" value="F:zinc ion binding"/>
    <property type="evidence" value="ECO:0007669"/>
    <property type="project" value="UniProtKB-KW"/>
</dbReference>
<evidence type="ECO:0000313" key="13">
    <source>
        <dbReference type="EMBL" id="RHZ48196.1"/>
    </source>
</evidence>
<keyword evidence="7" id="KW-0805">Transcription regulation</keyword>
<feature type="compositionally biased region" description="Polar residues" evidence="11">
    <location>
        <begin position="1266"/>
        <end position="1289"/>
    </location>
</feature>
<dbReference type="Pfam" id="PF04082">
    <property type="entry name" value="Fungal_trans"/>
    <property type="match status" value="1"/>
</dbReference>
<dbReference type="Proteomes" id="UP000215305">
    <property type="component" value="Unassembled WGS sequence"/>
</dbReference>
<name>A0A397GFJ9_ASPTH</name>
<feature type="region of interest" description="Disordered" evidence="11">
    <location>
        <begin position="1064"/>
        <end position="1149"/>
    </location>
</feature>
<dbReference type="InterPro" id="IPR051059">
    <property type="entry name" value="VerF-like"/>
</dbReference>
<dbReference type="STRING" id="41047.A0A397GFJ9"/>
<gene>
    <name evidence="13" type="ORF">CDV56_103179</name>
</gene>
<keyword evidence="6" id="KW-0862">Zinc</keyword>
<keyword evidence="3" id="KW-0479">Metal-binding</keyword>
<dbReference type="Gene3D" id="3.30.160.60">
    <property type="entry name" value="Classic Zinc Finger"/>
    <property type="match status" value="2"/>
</dbReference>
<evidence type="ECO:0000313" key="14">
    <source>
        <dbReference type="Proteomes" id="UP000215305"/>
    </source>
</evidence>
<feature type="compositionally biased region" description="Polar residues" evidence="11">
    <location>
        <begin position="1223"/>
        <end position="1242"/>
    </location>
</feature>
<keyword evidence="5 10" id="KW-0863">Zinc-finger</keyword>
<feature type="region of interest" description="Disordered" evidence="11">
    <location>
        <begin position="1215"/>
        <end position="1243"/>
    </location>
</feature>
<dbReference type="InterPro" id="IPR036236">
    <property type="entry name" value="Znf_C2H2_sf"/>
</dbReference>
<dbReference type="GO" id="GO:0000978">
    <property type="term" value="F:RNA polymerase II cis-regulatory region sequence-specific DNA binding"/>
    <property type="evidence" value="ECO:0007669"/>
    <property type="project" value="InterPro"/>
</dbReference>
<dbReference type="GO" id="GO:0005634">
    <property type="term" value="C:nucleus"/>
    <property type="evidence" value="ECO:0007669"/>
    <property type="project" value="UniProtKB-SubCell"/>
</dbReference>
<dbReference type="SUPFAM" id="SSF57667">
    <property type="entry name" value="beta-beta-alpha zinc fingers"/>
    <property type="match status" value="1"/>
</dbReference>
<proteinExistence type="inferred from homology"/>
<dbReference type="InterPro" id="IPR018843">
    <property type="entry name" value="Utp8_b-prop"/>
</dbReference>
<dbReference type="PANTHER" id="PTHR40626:SF13">
    <property type="entry name" value="RESPIRATION FACTOR 2-RELATED"/>
    <property type="match status" value="1"/>
</dbReference>
<evidence type="ECO:0000256" key="6">
    <source>
        <dbReference type="ARBA" id="ARBA00022833"/>
    </source>
</evidence>
<feature type="region of interest" description="Disordered" evidence="11">
    <location>
        <begin position="1265"/>
        <end position="1289"/>
    </location>
</feature>
<dbReference type="SMART" id="SM00355">
    <property type="entry name" value="ZnF_C2H2"/>
    <property type="match status" value="2"/>
</dbReference>
<evidence type="ECO:0000256" key="7">
    <source>
        <dbReference type="ARBA" id="ARBA00023015"/>
    </source>
</evidence>
<dbReference type="RefSeq" id="XP_026611865.1">
    <property type="nucleotide sequence ID" value="XM_026756798.1"/>
</dbReference>
<dbReference type="GO" id="GO:0000785">
    <property type="term" value="C:chromatin"/>
    <property type="evidence" value="ECO:0007669"/>
    <property type="project" value="TreeGrafter"/>
</dbReference>
<comment type="subcellular location">
    <subcellularLocation>
        <location evidence="1">Nucleus</location>
    </subcellularLocation>
</comment>
<dbReference type="FunFam" id="3.30.160.60:FF:000761">
    <property type="entry name" value="Zinc finger protein 449"/>
    <property type="match status" value="1"/>
</dbReference>
<evidence type="ECO:0000256" key="10">
    <source>
        <dbReference type="PROSITE-ProRule" id="PRU00042"/>
    </source>
</evidence>
<dbReference type="GO" id="GO:0000981">
    <property type="term" value="F:DNA-binding transcription factor activity, RNA polymerase II-specific"/>
    <property type="evidence" value="ECO:0007669"/>
    <property type="project" value="InterPro"/>
</dbReference>
<evidence type="ECO:0000256" key="11">
    <source>
        <dbReference type="SAM" id="MobiDB-lite"/>
    </source>
</evidence>
<evidence type="ECO:0000256" key="4">
    <source>
        <dbReference type="ARBA" id="ARBA00022737"/>
    </source>
</evidence>
<evidence type="ECO:0000256" key="5">
    <source>
        <dbReference type="ARBA" id="ARBA00022771"/>
    </source>
</evidence>
<evidence type="ECO:0000256" key="3">
    <source>
        <dbReference type="ARBA" id="ARBA00022723"/>
    </source>
</evidence>
<dbReference type="InterPro" id="IPR007219">
    <property type="entry name" value="XnlR_reg_dom"/>
</dbReference>
<comment type="similarity">
    <text evidence="2">Belongs to the krueppel C2H2-type zinc-finger protein family.</text>
</comment>
<comment type="caution">
    <text evidence="13">The sequence shown here is derived from an EMBL/GenBank/DDBJ whole genome shotgun (WGS) entry which is preliminary data.</text>
</comment>
<dbReference type="GeneID" id="38125153"/>
<feature type="region of interest" description="Disordered" evidence="11">
    <location>
        <begin position="1758"/>
        <end position="1785"/>
    </location>
</feature>
<keyword evidence="9" id="KW-0539">Nucleus</keyword>
<dbReference type="OrthoDB" id="6077919at2759"/>
<organism evidence="13 14">
    <name type="scientific">Aspergillus thermomutatus</name>
    <name type="common">Neosartorya pseudofischeri</name>
    <dbReference type="NCBI Taxonomy" id="41047"/>
    <lineage>
        <taxon>Eukaryota</taxon>
        <taxon>Fungi</taxon>
        <taxon>Dikarya</taxon>
        <taxon>Ascomycota</taxon>
        <taxon>Pezizomycotina</taxon>
        <taxon>Eurotiomycetes</taxon>
        <taxon>Eurotiomycetidae</taxon>
        <taxon>Eurotiales</taxon>
        <taxon>Aspergillaceae</taxon>
        <taxon>Aspergillus</taxon>
        <taxon>Aspergillus subgen. Fumigati</taxon>
    </lineage>
</organism>
<keyword evidence="8" id="KW-0804">Transcription</keyword>
<evidence type="ECO:0000256" key="2">
    <source>
        <dbReference type="ARBA" id="ARBA00006991"/>
    </source>
</evidence>
<feature type="compositionally biased region" description="Polar residues" evidence="11">
    <location>
        <begin position="994"/>
        <end position="1003"/>
    </location>
</feature>
<dbReference type="PROSITE" id="PS00028">
    <property type="entry name" value="ZINC_FINGER_C2H2_1"/>
    <property type="match status" value="2"/>
</dbReference>
<evidence type="ECO:0000256" key="1">
    <source>
        <dbReference type="ARBA" id="ARBA00004123"/>
    </source>
</evidence>
<dbReference type="PANTHER" id="PTHR40626">
    <property type="entry name" value="MIP31509P"/>
    <property type="match status" value="1"/>
</dbReference>
<dbReference type="Pfam" id="PF10395">
    <property type="entry name" value="Utp8_b_propeller"/>
    <property type="match status" value="1"/>
</dbReference>
<keyword evidence="14" id="KW-1185">Reference proteome</keyword>
<evidence type="ECO:0000256" key="9">
    <source>
        <dbReference type="ARBA" id="ARBA00023242"/>
    </source>
</evidence>
<dbReference type="CDD" id="cd12148">
    <property type="entry name" value="fungal_TF_MHR"/>
    <property type="match status" value="1"/>
</dbReference>
<accession>A0A397GFJ9</accession>
<dbReference type="FunFam" id="3.30.160.60:FF:000576">
    <property type="entry name" value="C2H2 transcription factor (AmdX)"/>
    <property type="match status" value="1"/>
</dbReference>
<dbReference type="PROSITE" id="PS50157">
    <property type="entry name" value="ZINC_FINGER_C2H2_2"/>
    <property type="match status" value="2"/>
</dbReference>
<dbReference type="InterPro" id="IPR013087">
    <property type="entry name" value="Znf_C2H2_type"/>
</dbReference>
<dbReference type="GO" id="GO:0006351">
    <property type="term" value="P:DNA-templated transcription"/>
    <property type="evidence" value="ECO:0007669"/>
    <property type="project" value="InterPro"/>
</dbReference>
<feature type="compositionally biased region" description="Polar residues" evidence="11">
    <location>
        <begin position="1065"/>
        <end position="1075"/>
    </location>
</feature>
<dbReference type="VEuPathDB" id="FungiDB:CDV56_103179"/>
<evidence type="ECO:0000256" key="8">
    <source>
        <dbReference type="ARBA" id="ARBA00023163"/>
    </source>
</evidence>
<sequence length="2145" mass="233826">MDLQPPSVLAQLPRPLHASTGKTQVGEVYSLAESKKRKRYEVVVAVDGEAVNIYNIQTPKLVTSYAVPPQSSFSCRPCSVRRKLMKKSVVKRQTFGAVEGPQREIKAFVEEIGGTGSSAPVISSSSFSVSDSSSPTVFVGIVPTAPTEDDEKDSFDILTVHQDGFVRRLTSDLKTQRWCVNHSEIAKIRSTHEVNSCFLVDFDDAKKYLFKRRQDLVALALGDLTDSGVDEPSVLLLVSHPTGSKQIALSDVQVQIFSVPSNAPTEGRILDESQKLRHLQTISLPDIDEHKTFDSSSLQWYFHPGSAGLNLSFEKGFVNIDISQYAPTVTTRFILEDESFSSLMRISPQSVIAAGKSIVALFDTQYQSIQRSIAVDSVPSGGSKSRTVFVSYFAKLGVAVAIKGNALFAFDLSSSTSSLHSSLKRPRDGLLIDAIGRGIGSPAFQGDASSKKNRTEYMASLGLTSPEQVGKWEEFTQKVEKSFNSKDSAAFDDAVLDYFGVGAPKALPAPEHYVNPEMVLFLLSKIFSLREARSKDKLSATSDSRLTIGIWPEMTCRWLIQLGHFSLSSVEIALRRVQKPHILPPLPTGSFTQAVIDSDRSLHHFIDVLQGSVLLNADELAYALKVLLTMARSHSMVLEEATKALTNDDENSNTSKEVSLQNAEASLQDIFIGFNTTLQKIHNQPFPTIVSSFRSALSRSELLSIVHHLRLCLATGGYTSRFTENPPSPFSPEQTTPSLSLDTITNLLSASIDAIGPSGWISAVGLDDASTRELDLIADMKSEISAALAGVEEATYLKGILREYLRFTNSLTHPSAKGKTGDVAKQAGDEETSSGLVRYEKLNGADLMVFGLPEGDEGYDIDASGKMLPLSLKAPTTDVSKTKVKKSTGEVKTRSSREIGYLRRKAAGKYSFERLLEASSQALSNPHGEWYEIFVNELLSSRLNIRLFHPMLLDAMVGQDLGSSPKLESLASISEIPGDTSAPAPKETTKKTDTNGQPGASTNIPPPKTDKPRPHVCTTCGRSFARLEHLKRHERSHTKEKPFECPDCSRCFARRDLLLRHQQKLHMTTTPSSRPRNARRESTGAAGAGANRVRKNSIAGNSSSIRPRANTISHIDGASLDMANNDPNQSVAVAGHPGHAHHPSIGSVSVGPNIDFHRGFSAGHPYASSLPKLETHGLPMDLSGGLRTAPVYGSFDLSMGDIFMNHGTTINPAQLHFGGSPQGYGNDSPSSPFSHGSHQVQPPTDPMLEEDFSFDWMNGFDPSMPSLGQNNDSAIDESSPSAMSTGSQSGISEAVMDGTNRFSISSSGWHNPFPPHSAAPANQFAIDYSPPTFNDLGIPPETVSPKSLMAQNPFAETYATPPSMTSVGQPLMAGHSQSMFSSSMATNGESPNPLNLPFANSALRTHNAPTSTDTFTDSTRQALLASMALPTGRNNHRKYSQPANGMVPCRDLFSRSANFNGTGQLPSTQDMQRYISAYITYFHPHMPFLHIPTLNFQAPEYTSNLRTPSGHLNLSSTGVAGGGGCLILSMAAIGALYEFDAAASKDLFEAAKKMIQLYLEERRKADMSAAFSRSNPARENSVHNTPLWLVQAMLLNVIYGHSCGDKTSADIASTHCAALVSLARAAGLTHHIDAKDLPQDYLSAHLSGKAGTRGASFDSEDFNAPSFGPPKERKDWLDWKIVEERKRTLYAIFTLSCFLVSAYNHAPALTNSEIRLDLPCEEDIWAAESPQAWKKMGGHLSAKKGLTFSSTLTTLLTASQREQSPTQPPSTDPTNGVSTSDSPGTDLKPSTFGCLVLIYALHNYIWETRQRHMGRQWTSRETDAMQAHIEPALRAWQTAWASNPVHSLERPNPFGAGPLSADSIPLLDLAYIRLFVNLGRSKEAFWQRDWIAMSDELARGTEVFPYSDDIPSDVLDPSITQVPTELDRRRDSVADLGVADLTISKTPTQEQPMQILMGVYRPGQSKREKHLRKAAFYAADSITMSDQLGNTFAEFTCRELPLQAAMCAFDCAQVLAEWITTVQERVGPYLGVLGRDDVDLAHATNVMLLEEEDCKLLDKIREILTSVESKMQRDVQTNTTVSALSVLQRLPSVVEGGYGCKILIATASLLDRAAVWPVTKLMARSLEAQAMRLKERAENSAIGVH</sequence>
<dbReference type="Pfam" id="PF00096">
    <property type="entry name" value="zf-C2H2"/>
    <property type="match status" value="2"/>
</dbReference>
<feature type="compositionally biased region" description="Polar residues" evidence="11">
    <location>
        <begin position="1098"/>
        <end position="1113"/>
    </location>
</feature>
<dbReference type="EMBL" id="NKHU02000203">
    <property type="protein sequence ID" value="RHZ48196.1"/>
    <property type="molecule type" value="Genomic_DNA"/>
</dbReference>
<feature type="domain" description="C2H2-type" evidence="12">
    <location>
        <begin position="1043"/>
        <end position="1071"/>
    </location>
</feature>
<protein>
    <recommendedName>
        <fullName evidence="12">C2H2-type domain-containing protein</fullName>
    </recommendedName>
</protein>